<dbReference type="GO" id="GO:0004867">
    <property type="term" value="F:serine-type endopeptidase inhibitor activity"/>
    <property type="evidence" value="ECO:0007669"/>
    <property type="project" value="InterPro"/>
</dbReference>
<dbReference type="InterPro" id="IPR018392">
    <property type="entry name" value="LysM"/>
</dbReference>
<sequence>MVTSFGIVMAMCFAIGFACDKGYTVQSGDTCWAIWTNNGMSEQQFYDLNPGINCNDLQIGQVVCISGSSGGGGGGNPLSQPFSGHFTYYTDSGYGACGTQIDASSQMLVAVAYGYWTSPNPNNDPLCGQCLKVTYNGKCITVPIKDKCPSCANDHMDLSLPAFRQLADPNIGNVYGATFQFVSC</sequence>
<dbReference type="WBParaSite" id="ACRNAN_scaffold80.g10249.t1">
    <property type="protein sequence ID" value="ACRNAN_scaffold80.g10249.t1"/>
    <property type="gene ID" value="ACRNAN_scaffold80.g10249"/>
</dbReference>
<dbReference type="InterPro" id="IPR036779">
    <property type="entry name" value="LysM_dom_sf"/>
</dbReference>
<evidence type="ECO:0000256" key="1">
    <source>
        <dbReference type="ARBA" id="ARBA00022729"/>
    </source>
</evidence>
<feature type="signal peptide" evidence="2">
    <location>
        <begin position="1"/>
        <end position="18"/>
    </location>
</feature>
<feature type="domain" description="LysM" evidence="3">
    <location>
        <begin position="21"/>
        <end position="65"/>
    </location>
</feature>
<dbReference type="Pfam" id="PF01476">
    <property type="entry name" value="LysM"/>
    <property type="match status" value="1"/>
</dbReference>
<dbReference type="Proteomes" id="UP000887540">
    <property type="component" value="Unplaced"/>
</dbReference>
<evidence type="ECO:0000256" key="2">
    <source>
        <dbReference type="SAM" id="SignalP"/>
    </source>
</evidence>
<dbReference type="NCBIfam" id="NF041659">
    <property type="entry name" value="Papain_Inhib"/>
    <property type="match status" value="1"/>
</dbReference>
<dbReference type="PANTHER" id="PTHR31836:SF28">
    <property type="entry name" value="SRCR DOMAIN-CONTAINING PROTEIN-RELATED"/>
    <property type="match status" value="1"/>
</dbReference>
<dbReference type="SMART" id="SM00257">
    <property type="entry name" value="LysM"/>
    <property type="match status" value="1"/>
</dbReference>
<dbReference type="CDD" id="cd22273">
    <property type="entry name" value="DPBB_SPI-like"/>
    <property type="match status" value="1"/>
</dbReference>
<dbReference type="Gene3D" id="2.40.40.10">
    <property type="entry name" value="RlpA-like domain"/>
    <property type="match status" value="1"/>
</dbReference>
<dbReference type="CDD" id="cd00118">
    <property type="entry name" value="LysM"/>
    <property type="match status" value="1"/>
</dbReference>
<keyword evidence="4" id="KW-1185">Reference proteome</keyword>
<dbReference type="SUPFAM" id="SSF54106">
    <property type="entry name" value="LysM domain"/>
    <property type="match status" value="1"/>
</dbReference>
<proteinExistence type="predicted"/>
<dbReference type="PANTHER" id="PTHR31836">
    <property type="match status" value="1"/>
</dbReference>
<dbReference type="PROSITE" id="PS51782">
    <property type="entry name" value="LYSM"/>
    <property type="match status" value="1"/>
</dbReference>
<dbReference type="InterPro" id="IPR048197">
    <property type="entry name" value="Papain_inhib"/>
</dbReference>
<protein>
    <submittedName>
        <fullName evidence="5">LysM domain-containing protein</fullName>
    </submittedName>
</protein>
<reference evidence="5" key="1">
    <citation type="submission" date="2022-11" db="UniProtKB">
        <authorList>
            <consortium name="WormBaseParasite"/>
        </authorList>
    </citation>
    <scope>IDENTIFICATION</scope>
</reference>
<accession>A0A914EHX2</accession>
<evidence type="ECO:0000313" key="5">
    <source>
        <dbReference type="WBParaSite" id="ACRNAN_scaffold80.g10249.t1"/>
    </source>
</evidence>
<evidence type="ECO:0000259" key="3">
    <source>
        <dbReference type="PROSITE" id="PS51782"/>
    </source>
</evidence>
<dbReference type="InterPro" id="IPR036908">
    <property type="entry name" value="RlpA-like_sf"/>
</dbReference>
<dbReference type="InterPro" id="IPR051477">
    <property type="entry name" value="Expansin_CellWall"/>
</dbReference>
<feature type="chain" id="PRO_5038093540" evidence="2">
    <location>
        <begin position="19"/>
        <end position="184"/>
    </location>
</feature>
<name>A0A914EHX2_9BILA</name>
<keyword evidence="1 2" id="KW-0732">Signal</keyword>
<dbReference type="Pfam" id="PF03330">
    <property type="entry name" value="DPBB_1"/>
    <property type="match status" value="1"/>
</dbReference>
<organism evidence="4 5">
    <name type="scientific">Acrobeloides nanus</name>
    <dbReference type="NCBI Taxonomy" id="290746"/>
    <lineage>
        <taxon>Eukaryota</taxon>
        <taxon>Metazoa</taxon>
        <taxon>Ecdysozoa</taxon>
        <taxon>Nematoda</taxon>
        <taxon>Chromadorea</taxon>
        <taxon>Rhabditida</taxon>
        <taxon>Tylenchina</taxon>
        <taxon>Cephalobomorpha</taxon>
        <taxon>Cephaloboidea</taxon>
        <taxon>Cephalobidae</taxon>
        <taxon>Acrobeloides</taxon>
    </lineage>
</organism>
<dbReference type="InterPro" id="IPR009009">
    <property type="entry name" value="RlpA-like_DPBB"/>
</dbReference>
<dbReference type="AlphaFoldDB" id="A0A914EHX2"/>
<dbReference type="Gene3D" id="3.10.350.10">
    <property type="entry name" value="LysM domain"/>
    <property type="match status" value="1"/>
</dbReference>
<dbReference type="GO" id="GO:0004869">
    <property type="term" value="F:cysteine-type endopeptidase inhibitor activity"/>
    <property type="evidence" value="ECO:0007669"/>
    <property type="project" value="InterPro"/>
</dbReference>
<dbReference type="SUPFAM" id="SSF50685">
    <property type="entry name" value="Barwin-like endoglucanases"/>
    <property type="match status" value="1"/>
</dbReference>
<evidence type="ECO:0000313" key="4">
    <source>
        <dbReference type="Proteomes" id="UP000887540"/>
    </source>
</evidence>